<dbReference type="PANTHER" id="PTHR34220:SF7">
    <property type="entry name" value="SENSOR HISTIDINE KINASE YPDA"/>
    <property type="match status" value="1"/>
</dbReference>
<keyword evidence="4" id="KW-1185">Reference proteome</keyword>
<accession>A0ABY4BIA9</accession>
<keyword evidence="3" id="KW-0808">Transferase</keyword>
<keyword evidence="1" id="KW-0812">Transmembrane</keyword>
<feature type="transmembrane region" description="Helical" evidence="1">
    <location>
        <begin position="136"/>
        <end position="157"/>
    </location>
</feature>
<dbReference type="Pfam" id="PF06580">
    <property type="entry name" value="His_kinase"/>
    <property type="match status" value="1"/>
</dbReference>
<dbReference type="InterPro" id="IPR050640">
    <property type="entry name" value="Bact_2-comp_sensor_kinase"/>
</dbReference>
<evidence type="ECO:0000256" key="1">
    <source>
        <dbReference type="SAM" id="Phobius"/>
    </source>
</evidence>
<dbReference type="PANTHER" id="PTHR34220">
    <property type="entry name" value="SENSOR HISTIDINE KINASE YPDA"/>
    <property type="match status" value="1"/>
</dbReference>
<feature type="domain" description="Signal transduction histidine kinase internal region" evidence="2">
    <location>
        <begin position="185"/>
        <end position="262"/>
    </location>
</feature>
<dbReference type="GO" id="GO:0016301">
    <property type="term" value="F:kinase activity"/>
    <property type="evidence" value="ECO:0007669"/>
    <property type="project" value="UniProtKB-KW"/>
</dbReference>
<keyword evidence="3" id="KW-0418">Kinase</keyword>
<feature type="transmembrane region" description="Helical" evidence="1">
    <location>
        <begin position="12"/>
        <end position="36"/>
    </location>
</feature>
<feature type="transmembrane region" description="Helical" evidence="1">
    <location>
        <begin position="56"/>
        <end position="76"/>
    </location>
</feature>
<keyword evidence="1" id="KW-0472">Membrane</keyword>
<evidence type="ECO:0000313" key="3">
    <source>
        <dbReference type="EMBL" id="UOE38918.1"/>
    </source>
</evidence>
<dbReference type="RefSeq" id="WP_243577123.1">
    <property type="nucleotide sequence ID" value="NZ_CP094529.1"/>
</dbReference>
<dbReference type="Gene3D" id="3.30.565.10">
    <property type="entry name" value="Histidine kinase-like ATPase, C-terminal domain"/>
    <property type="match status" value="1"/>
</dbReference>
<gene>
    <name evidence="3" type="ORF">MTP08_03860</name>
</gene>
<proteinExistence type="predicted"/>
<name>A0ABY4BIA9_9FLAO</name>
<dbReference type="InterPro" id="IPR036890">
    <property type="entry name" value="HATPase_C_sf"/>
</dbReference>
<dbReference type="SUPFAM" id="SSF55874">
    <property type="entry name" value="ATPase domain of HSP90 chaperone/DNA topoisomerase II/histidine kinase"/>
    <property type="match status" value="1"/>
</dbReference>
<feature type="transmembrane region" description="Helical" evidence="1">
    <location>
        <begin position="88"/>
        <end position="110"/>
    </location>
</feature>
<reference evidence="3 4" key="1">
    <citation type="submission" date="2022-03" db="EMBL/GenBank/DDBJ databases">
        <title>Chryseobacterium sp. isolated from the Andong Sikhe.</title>
        <authorList>
            <person name="Won M."/>
            <person name="Kim S.-J."/>
            <person name="Kwon S.-W."/>
        </authorList>
    </citation>
    <scope>NUCLEOTIDE SEQUENCE [LARGE SCALE GENOMIC DNA]</scope>
    <source>
        <strain evidence="3 4">ADR-1</strain>
    </source>
</reference>
<protein>
    <submittedName>
        <fullName evidence="3">Histidine kinase</fullName>
    </submittedName>
</protein>
<evidence type="ECO:0000259" key="2">
    <source>
        <dbReference type="Pfam" id="PF06580"/>
    </source>
</evidence>
<sequence>MNNHDTIWKNSFWKFFFHWSGVLVSLALANFIQFLLNPQSSWWDFYKQAKWTEIGATILGGIAMYGILFWIIRLLSEGAEKWKLVKNNMVIHFLITTLVVIGCMFLLLYLENVVYEWIWPEPSETSQEIELGIKQYLVVNIVVAAFVNSFYNSYFFFEKWKAKVIESNKLEIHAHQLKENALQSELEILKLQLDPHFLFNNFSILTQLIETDKEAAHAFLSNLSRVYRYILTTAKKDMVSLDEELKFVEMYFHLIKIRHRESIHLEINVKDGDKGKGIPPVTLQLLIENAIKHNISTLKQPLTIFIESDENCVITVKNNLQRINIDYKSTGMGLKNIRERYQLLQGKMPEVITKSDQFEVKLPLLML</sequence>
<dbReference type="EMBL" id="CP094529">
    <property type="protein sequence ID" value="UOE38918.1"/>
    <property type="molecule type" value="Genomic_DNA"/>
</dbReference>
<keyword evidence="1" id="KW-1133">Transmembrane helix</keyword>
<evidence type="ECO:0000313" key="4">
    <source>
        <dbReference type="Proteomes" id="UP000831068"/>
    </source>
</evidence>
<dbReference type="InterPro" id="IPR010559">
    <property type="entry name" value="Sig_transdc_His_kin_internal"/>
</dbReference>
<dbReference type="Proteomes" id="UP000831068">
    <property type="component" value="Chromosome"/>
</dbReference>
<organism evidence="3 4">
    <name type="scientific">Chryseobacterium oryzae</name>
    <dbReference type="NCBI Taxonomy" id="2929799"/>
    <lineage>
        <taxon>Bacteria</taxon>
        <taxon>Pseudomonadati</taxon>
        <taxon>Bacteroidota</taxon>
        <taxon>Flavobacteriia</taxon>
        <taxon>Flavobacteriales</taxon>
        <taxon>Weeksellaceae</taxon>
        <taxon>Chryseobacterium group</taxon>
        <taxon>Chryseobacterium</taxon>
    </lineage>
</organism>